<dbReference type="InterPro" id="IPR013013">
    <property type="entry name" value="PTS_EIIC_1"/>
</dbReference>
<dbReference type="Pfam" id="PF02378">
    <property type="entry name" value="PTS_EIIC"/>
    <property type="match status" value="1"/>
</dbReference>
<feature type="transmembrane region" description="Helical" evidence="12">
    <location>
        <begin position="217"/>
        <end position="237"/>
    </location>
</feature>
<evidence type="ECO:0000256" key="2">
    <source>
        <dbReference type="ARBA" id="ARBA00022448"/>
    </source>
</evidence>
<dbReference type="Proteomes" id="UP001175817">
    <property type="component" value="Unassembled WGS sequence"/>
</dbReference>
<reference evidence="16 17" key="1">
    <citation type="submission" date="2018-06" db="EMBL/GenBank/DDBJ databases">
        <authorList>
            <consortium name="Pathogen Informatics"/>
            <person name="Doyle S."/>
        </authorList>
    </citation>
    <scope>NUCLEOTIDE SEQUENCE [LARGE SCALE GENOMIC DNA]</scope>
    <source>
        <strain evidence="16 17">NCTC11694</strain>
    </source>
</reference>
<evidence type="ECO:0000256" key="10">
    <source>
        <dbReference type="ARBA" id="ARBA00023136"/>
    </source>
</evidence>
<dbReference type="Proteomes" id="UP000255050">
    <property type="component" value="Unassembled WGS sequence"/>
</dbReference>
<dbReference type="PANTHER" id="PTHR30175">
    <property type="entry name" value="PHOSPHOTRANSFERASE SYSTEM TRANSPORT PROTEIN"/>
    <property type="match status" value="1"/>
</dbReference>
<dbReference type="Pfam" id="PF00367">
    <property type="entry name" value="PTS_EIIB"/>
    <property type="match status" value="1"/>
</dbReference>
<dbReference type="GO" id="GO:0090589">
    <property type="term" value="F:protein-phosphocysteine-trehalose phosphotransferase system transporter activity"/>
    <property type="evidence" value="ECO:0007669"/>
    <property type="project" value="TreeGrafter"/>
</dbReference>
<feature type="active site" description="Phosphocysteine intermediate; for EIIB activity" evidence="11">
    <location>
        <position position="26"/>
    </location>
</feature>
<feature type="transmembrane region" description="Helical" evidence="12">
    <location>
        <begin position="391"/>
        <end position="411"/>
    </location>
</feature>
<dbReference type="InterPro" id="IPR036878">
    <property type="entry name" value="Glu_permease_IIB"/>
</dbReference>
<dbReference type="GO" id="GO:0005886">
    <property type="term" value="C:plasma membrane"/>
    <property type="evidence" value="ECO:0007669"/>
    <property type="project" value="UniProtKB-SubCell"/>
</dbReference>
<dbReference type="InterPro" id="IPR001996">
    <property type="entry name" value="PTS_IIB_1"/>
</dbReference>
<keyword evidence="6" id="KW-0598">Phosphotransferase system</keyword>
<keyword evidence="7 12" id="KW-0812">Transmembrane</keyword>
<dbReference type="Gene3D" id="3.30.1360.60">
    <property type="entry name" value="Glucose permease domain IIB"/>
    <property type="match status" value="1"/>
</dbReference>
<evidence type="ECO:0000313" key="16">
    <source>
        <dbReference type="EMBL" id="STR39658.1"/>
    </source>
</evidence>
<evidence type="ECO:0000259" key="13">
    <source>
        <dbReference type="PROSITE" id="PS51098"/>
    </source>
</evidence>
<evidence type="ECO:0000256" key="9">
    <source>
        <dbReference type="ARBA" id="ARBA00022989"/>
    </source>
</evidence>
<feature type="domain" description="PTS EIIC type-1" evidence="14">
    <location>
        <begin position="118"/>
        <end position="464"/>
    </location>
</feature>
<gene>
    <name evidence="16" type="primary">bglF_1</name>
    <name evidence="16" type="ORF">NCTC11694_00801</name>
    <name evidence="15" type="ORF">QAB24_016050</name>
</gene>
<dbReference type="InterPro" id="IPR050558">
    <property type="entry name" value="PTS_Sugar-Specific_Components"/>
</dbReference>
<dbReference type="CDD" id="cd00212">
    <property type="entry name" value="PTS_IIB_glc"/>
    <property type="match status" value="1"/>
</dbReference>
<keyword evidence="2" id="KW-0813">Transport</keyword>
<dbReference type="InterPro" id="IPR018113">
    <property type="entry name" value="PTrfase_EIIB_Cys"/>
</dbReference>
<dbReference type="EMBL" id="UGJR01000002">
    <property type="protein sequence ID" value="STR39658.1"/>
    <property type="molecule type" value="Genomic_DNA"/>
</dbReference>
<evidence type="ECO:0000313" key="15">
    <source>
        <dbReference type="EMBL" id="MEC6052012.1"/>
    </source>
</evidence>
<dbReference type="GO" id="GO:0016301">
    <property type="term" value="F:kinase activity"/>
    <property type="evidence" value="ECO:0007669"/>
    <property type="project" value="UniProtKB-KW"/>
</dbReference>
<dbReference type="PANTHER" id="PTHR30175:SF1">
    <property type="entry name" value="PTS SYSTEM ARBUTIN-, CELLOBIOSE-, AND SALICIN-SPECIFIC EIIBC COMPONENT-RELATED"/>
    <property type="match status" value="1"/>
</dbReference>
<evidence type="ECO:0000256" key="1">
    <source>
        <dbReference type="ARBA" id="ARBA00004651"/>
    </source>
</evidence>
<keyword evidence="3" id="KW-1003">Cell membrane</keyword>
<evidence type="ECO:0000256" key="6">
    <source>
        <dbReference type="ARBA" id="ARBA00022683"/>
    </source>
</evidence>
<feature type="transmembrane region" description="Helical" evidence="12">
    <location>
        <begin position="249"/>
        <end position="270"/>
    </location>
</feature>
<dbReference type="GO" id="GO:0015771">
    <property type="term" value="P:trehalose transport"/>
    <property type="evidence" value="ECO:0007669"/>
    <property type="project" value="TreeGrafter"/>
</dbReference>
<evidence type="ECO:0000313" key="17">
    <source>
        <dbReference type="Proteomes" id="UP000255050"/>
    </source>
</evidence>
<dbReference type="RefSeq" id="WP_064375598.1">
    <property type="nucleotide sequence ID" value="NZ_CABGLD010000016.1"/>
</dbReference>
<dbReference type="EMBL" id="JARTTH020000001">
    <property type="protein sequence ID" value="MEC6052012.1"/>
    <property type="molecule type" value="Genomic_DNA"/>
</dbReference>
<feature type="transmembrane region" description="Helical" evidence="12">
    <location>
        <begin position="153"/>
        <end position="173"/>
    </location>
</feature>
<dbReference type="PROSITE" id="PS51103">
    <property type="entry name" value="PTS_EIIC_TYPE_1"/>
    <property type="match status" value="1"/>
</dbReference>
<sequence>MDYRKIADEIIKNIGGIENVKTLTHCMTRLRFVLKNEEKVNEKELRNISGVLGIARGMGQQQVVMGKNLAPTFKAITDNYPLNDNPGGVHAEAATKSKKPTAMTFKKIVMEVVNFLGASVSPMIVGLVAGGMLKIVLLLTSLVIPDIKDTQTYTLIGYISDVPFYFMPVLLAYGASRKLGCNTIYAVLVACVLLSPGFTGLVTVGAETNLFGIPVPLINYAGSFIPVILSTITVYYLERFLNSIMPGILRSFMVGMLTVGITSFITLVAWGPLGTWAGFHFVSFLVIIQNTIGPIALGVLAAVLPFIVMAGMHSLFAPFMVQSLAIAHFDGFFRPALILHNVSEGGACLAIALRTRNSSLRGEALSLGFGCIVAGVSEPAIYGLMLKLKRPLYGVMAGGAAGGVVAGLMGAKAFVMGRSTILALPIFQDTIVAMIAGLGVAFIVSFIVAFIVGFEDITNTENIT</sequence>
<evidence type="ECO:0000256" key="4">
    <source>
        <dbReference type="ARBA" id="ARBA00022597"/>
    </source>
</evidence>
<feature type="transmembrane region" description="Helical" evidence="12">
    <location>
        <begin position="185"/>
        <end position="205"/>
    </location>
</feature>
<reference evidence="15" key="3">
    <citation type="submission" date="2024-01" db="EMBL/GenBank/DDBJ databases">
        <authorList>
            <person name="Macesic N."/>
        </authorList>
    </citation>
    <scope>NUCLEOTIDE SEQUENCE</scope>
    <source>
        <strain evidence="15">CPO078</strain>
    </source>
</reference>
<accession>A0A7H4LU32</accession>
<evidence type="ECO:0000256" key="12">
    <source>
        <dbReference type="SAM" id="Phobius"/>
    </source>
</evidence>
<dbReference type="SUPFAM" id="SSF55604">
    <property type="entry name" value="Glucose permease domain IIB"/>
    <property type="match status" value="1"/>
</dbReference>
<keyword evidence="9 12" id="KW-1133">Transmembrane helix</keyword>
<dbReference type="GO" id="GO:0009401">
    <property type="term" value="P:phosphoenolpyruvate-dependent sugar phosphotransferase system"/>
    <property type="evidence" value="ECO:0007669"/>
    <property type="project" value="UniProtKB-KW"/>
</dbReference>
<feature type="transmembrane region" description="Helical" evidence="12">
    <location>
        <begin position="431"/>
        <end position="454"/>
    </location>
</feature>
<dbReference type="PROSITE" id="PS51098">
    <property type="entry name" value="PTS_EIIB_TYPE_1"/>
    <property type="match status" value="1"/>
</dbReference>
<keyword evidence="8" id="KW-0418">Kinase</keyword>
<protein>
    <submittedName>
        <fullName evidence="16">PTS system protein</fullName>
    </submittedName>
    <submittedName>
        <fullName evidence="15">PTS transporter subunit EIIC</fullName>
    </submittedName>
</protein>
<name>A0A7H4LU32_9ENTR</name>
<dbReference type="AlphaFoldDB" id="A0A7H4LU32"/>
<evidence type="ECO:0000256" key="8">
    <source>
        <dbReference type="ARBA" id="ARBA00022777"/>
    </source>
</evidence>
<evidence type="ECO:0000256" key="5">
    <source>
        <dbReference type="ARBA" id="ARBA00022679"/>
    </source>
</evidence>
<keyword evidence="10 12" id="KW-0472">Membrane</keyword>
<evidence type="ECO:0000256" key="3">
    <source>
        <dbReference type="ARBA" id="ARBA00022475"/>
    </source>
</evidence>
<reference evidence="15" key="2">
    <citation type="journal article" date="2023" name="Nat. Commun.">
        <title>Genomic dissection of endemic carbapenem resistance reveals metallo-beta-lactamase dissemination through clonal, plasmid and integron transfer.</title>
        <authorList>
            <person name="Macesic N."/>
            <person name="Hawkey J."/>
            <person name="Vezina B."/>
            <person name="Wisniewski J.A."/>
            <person name="Cottingham H."/>
            <person name="Blakeway L.V."/>
            <person name="Harshegyi T."/>
            <person name="Pragastis K."/>
            <person name="Badoordeen G.Z."/>
            <person name="Dennison A."/>
            <person name="Spelman D.W."/>
            <person name="Jenney A.W.J."/>
            <person name="Peleg A.Y."/>
        </authorList>
    </citation>
    <scope>NUCLEOTIDE SEQUENCE</scope>
    <source>
        <strain evidence="15">CPO078</strain>
    </source>
</reference>
<evidence type="ECO:0000256" key="11">
    <source>
        <dbReference type="PROSITE-ProRule" id="PRU00421"/>
    </source>
</evidence>
<evidence type="ECO:0000259" key="14">
    <source>
        <dbReference type="PROSITE" id="PS51103"/>
    </source>
</evidence>
<comment type="subcellular location">
    <subcellularLocation>
        <location evidence="1">Cell membrane</location>
        <topology evidence="1">Multi-pass membrane protein</topology>
    </subcellularLocation>
</comment>
<proteinExistence type="predicted"/>
<dbReference type="InterPro" id="IPR003352">
    <property type="entry name" value="PTS_EIIC"/>
</dbReference>
<dbReference type="PROSITE" id="PS01035">
    <property type="entry name" value="PTS_EIIB_TYPE_1_CYS"/>
    <property type="match status" value="1"/>
</dbReference>
<evidence type="ECO:0000256" key="7">
    <source>
        <dbReference type="ARBA" id="ARBA00022692"/>
    </source>
</evidence>
<keyword evidence="4" id="KW-0762">Sugar transport</keyword>
<organism evidence="16 17">
    <name type="scientific">Klebsiella michiganensis</name>
    <dbReference type="NCBI Taxonomy" id="1134687"/>
    <lineage>
        <taxon>Bacteria</taxon>
        <taxon>Pseudomonadati</taxon>
        <taxon>Pseudomonadota</taxon>
        <taxon>Gammaproteobacteria</taxon>
        <taxon>Enterobacterales</taxon>
        <taxon>Enterobacteriaceae</taxon>
        <taxon>Klebsiella/Raoultella group</taxon>
        <taxon>Klebsiella</taxon>
    </lineage>
</organism>
<keyword evidence="5" id="KW-0808">Transferase</keyword>
<feature type="domain" description="PTS EIIB type-1" evidence="13">
    <location>
        <begin position="4"/>
        <end position="86"/>
    </location>
</feature>
<comment type="caution">
    <text evidence="16">The sequence shown here is derived from an EMBL/GenBank/DDBJ whole genome shotgun (WGS) entry which is preliminary data.</text>
</comment>
<dbReference type="GO" id="GO:0008982">
    <property type="term" value="F:protein-N(PI)-phosphohistidine-sugar phosphotransferase activity"/>
    <property type="evidence" value="ECO:0007669"/>
    <property type="project" value="InterPro"/>
</dbReference>
<feature type="transmembrane region" description="Helical" evidence="12">
    <location>
        <begin position="108"/>
        <end position="133"/>
    </location>
</feature>
<feature type="transmembrane region" description="Helical" evidence="12">
    <location>
        <begin position="365"/>
        <end position="385"/>
    </location>
</feature>